<reference evidence="10 11" key="1">
    <citation type="submission" date="2016-06" db="EMBL/GenBank/DDBJ databases">
        <title>Genome sequence of Clostridium acetireducens DSM 10703.</title>
        <authorList>
            <person name="Poehlein A."/>
            <person name="Fluechter S."/>
            <person name="Duerre P."/>
            <person name="Daniel R."/>
        </authorList>
    </citation>
    <scope>NUCLEOTIDE SEQUENCE [LARGE SCALE GENOMIC DNA]</scope>
    <source>
        <strain evidence="10 11">DSM 10703</strain>
    </source>
</reference>
<dbReference type="SUPFAM" id="SSF46785">
    <property type="entry name" value="Winged helix' DNA-binding domain"/>
    <property type="match status" value="1"/>
</dbReference>
<keyword evidence="11" id="KW-1185">Reference proteome</keyword>
<dbReference type="InterPro" id="IPR015421">
    <property type="entry name" value="PyrdxlP-dep_Trfase_major"/>
</dbReference>
<dbReference type="AlphaFoldDB" id="A0A1E8EW79"/>
<dbReference type="PRINTS" id="PR00035">
    <property type="entry name" value="HTHGNTR"/>
</dbReference>
<dbReference type="Gene3D" id="1.10.10.10">
    <property type="entry name" value="Winged helix-like DNA-binding domain superfamily/Winged helix DNA-binding domain"/>
    <property type="match status" value="1"/>
</dbReference>
<dbReference type="InterPro" id="IPR000524">
    <property type="entry name" value="Tscrpt_reg_HTH_GntR"/>
</dbReference>
<dbReference type="EC" id="2.6.1.39" evidence="10"/>
<evidence type="ECO:0000256" key="4">
    <source>
        <dbReference type="ARBA" id="ARBA00022679"/>
    </source>
</evidence>
<dbReference type="Gene3D" id="3.90.1150.10">
    <property type="entry name" value="Aspartate Aminotransferase, domain 1"/>
    <property type="match status" value="1"/>
</dbReference>
<comment type="cofactor">
    <cofactor evidence="1">
        <name>pyridoxal 5'-phosphate</name>
        <dbReference type="ChEBI" id="CHEBI:597326"/>
    </cofactor>
</comment>
<dbReference type="RefSeq" id="WP_070111140.1">
    <property type="nucleotide sequence ID" value="NZ_LZFO01000042.1"/>
</dbReference>
<evidence type="ECO:0000256" key="6">
    <source>
        <dbReference type="ARBA" id="ARBA00023015"/>
    </source>
</evidence>
<dbReference type="STRING" id="1121290.CLAOCE_21000"/>
<dbReference type="GO" id="GO:0003700">
    <property type="term" value="F:DNA-binding transcription factor activity"/>
    <property type="evidence" value="ECO:0007669"/>
    <property type="project" value="InterPro"/>
</dbReference>
<dbReference type="CDD" id="cd07377">
    <property type="entry name" value="WHTH_GntR"/>
    <property type="match status" value="1"/>
</dbReference>
<evidence type="ECO:0000256" key="8">
    <source>
        <dbReference type="ARBA" id="ARBA00023163"/>
    </source>
</evidence>
<evidence type="ECO:0000256" key="7">
    <source>
        <dbReference type="ARBA" id="ARBA00023125"/>
    </source>
</evidence>
<dbReference type="PATRIC" id="fig|1121290.3.peg.2110"/>
<comment type="caution">
    <text evidence="10">The sequence shown here is derived from an EMBL/GenBank/DDBJ whole genome shotgun (WGS) entry which is preliminary data.</text>
</comment>
<name>A0A1E8EW79_9CLOT</name>
<organism evidence="10 11">
    <name type="scientific">Clostridium acetireducens DSM 10703</name>
    <dbReference type="NCBI Taxonomy" id="1121290"/>
    <lineage>
        <taxon>Bacteria</taxon>
        <taxon>Bacillati</taxon>
        <taxon>Bacillota</taxon>
        <taxon>Clostridia</taxon>
        <taxon>Eubacteriales</taxon>
        <taxon>Clostridiaceae</taxon>
        <taxon>Clostridium</taxon>
    </lineage>
</organism>
<keyword evidence="3 10" id="KW-0032">Aminotransferase</keyword>
<keyword evidence="5" id="KW-0663">Pyridoxal phosphate</keyword>
<protein>
    <submittedName>
        <fullName evidence="10">2-aminoadipate transaminase</fullName>
        <ecNumber evidence="10">2.6.1.39</ecNumber>
    </submittedName>
</protein>
<dbReference type="Proteomes" id="UP000175744">
    <property type="component" value="Unassembled WGS sequence"/>
</dbReference>
<dbReference type="InterPro" id="IPR051446">
    <property type="entry name" value="HTH_trans_reg/aminotransferase"/>
</dbReference>
<dbReference type="EMBL" id="LZFO01000042">
    <property type="protein sequence ID" value="OFI01512.1"/>
    <property type="molecule type" value="Genomic_DNA"/>
</dbReference>
<dbReference type="SMART" id="SM00345">
    <property type="entry name" value="HTH_GNTR"/>
    <property type="match status" value="1"/>
</dbReference>
<evidence type="ECO:0000313" key="10">
    <source>
        <dbReference type="EMBL" id="OFI01512.1"/>
    </source>
</evidence>
<dbReference type="SUPFAM" id="SSF53383">
    <property type="entry name" value="PLP-dependent transferases"/>
    <property type="match status" value="1"/>
</dbReference>
<dbReference type="GO" id="GO:0047536">
    <property type="term" value="F:2-aminoadipate transaminase activity"/>
    <property type="evidence" value="ECO:0007669"/>
    <property type="project" value="UniProtKB-EC"/>
</dbReference>
<evidence type="ECO:0000256" key="1">
    <source>
        <dbReference type="ARBA" id="ARBA00001933"/>
    </source>
</evidence>
<evidence type="ECO:0000313" key="11">
    <source>
        <dbReference type="Proteomes" id="UP000175744"/>
    </source>
</evidence>
<dbReference type="InterPro" id="IPR036390">
    <property type="entry name" value="WH_DNA-bd_sf"/>
</dbReference>
<feature type="domain" description="HTH gntR-type" evidence="9">
    <location>
        <begin position="11"/>
        <end position="79"/>
    </location>
</feature>
<keyword evidence="6" id="KW-0805">Transcription regulation</keyword>
<dbReference type="PROSITE" id="PS50949">
    <property type="entry name" value="HTH_GNTR"/>
    <property type="match status" value="1"/>
</dbReference>
<sequence>MFSSIKLNEDEKVYIQIKNYIKDMILRGMLQKDEKLPSTRELSNIIDVSRNTVVNAYEYLKEEGFIYTVRGKGAFVAYSKITSQEIWNIDWENRLTDYAKKAENMDIVKHEKVWTKGMISFKSIAPDNNLFDIEDFKRAFLNIISLEGDKILNYGYAKGYKYLIEYLMEYMKNKGVDVKNKDILITNGFTEGFEIVLSSLTKEGDNVICENPTHNTAIKIMRLHNLNIIGVNANNNGIQLEDFENKLKKSKAKLIYIIPSYHNPTGMVMSPEKRVKIYEISKKYEIPIVEDGFNEELRYSGAHVSPIAALSGEGNSVIYVGSFSKVLFPGIRIGWVLADKNLISYMESIKRSKNIHTSFLDQAVLYQYLKEGNFDKYMKKARKVYKDKYEFALKCANKYIPCKKVYGEGGLHIFIKLDNLNARTLLDSCCKKNVIFTPGDIFYIDKNGWDTFRLGFSRVEKEDIEKGFKIIGDEIKKLNSIKVVE</sequence>
<dbReference type="PANTHER" id="PTHR46577:SF1">
    <property type="entry name" value="HTH-TYPE TRANSCRIPTIONAL REGULATORY PROTEIN GABR"/>
    <property type="match status" value="1"/>
</dbReference>
<dbReference type="GO" id="GO:0003677">
    <property type="term" value="F:DNA binding"/>
    <property type="evidence" value="ECO:0007669"/>
    <property type="project" value="UniProtKB-KW"/>
</dbReference>
<keyword evidence="7" id="KW-0238">DNA-binding</keyword>
<dbReference type="InterPro" id="IPR015424">
    <property type="entry name" value="PyrdxlP-dep_Trfase"/>
</dbReference>
<dbReference type="PANTHER" id="PTHR46577">
    <property type="entry name" value="HTH-TYPE TRANSCRIPTIONAL REGULATORY PROTEIN GABR"/>
    <property type="match status" value="1"/>
</dbReference>
<accession>A0A1E8EW79</accession>
<dbReference type="InterPro" id="IPR036388">
    <property type="entry name" value="WH-like_DNA-bd_sf"/>
</dbReference>
<dbReference type="CDD" id="cd00609">
    <property type="entry name" value="AAT_like"/>
    <property type="match status" value="1"/>
</dbReference>
<dbReference type="FunFam" id="3.40.640.10:FF:000023">
    <property type="entry name" value="Transcriptional regulator, GntR family"/>
    <property type="match status" value="1"/>
</dbReference>
<evidence type="ECO:0000256" key="3">
    <source>
        <dbReference type="ARBA" id="ARBA00022576"/>
    </source>
</evidence>
<gene>
    <name evidence="10" type="primary">lysN_4</name>
    <name evidence="10" type="ORF">CLOACE_21000</name>
</gene>
<evidence type="ECO:0000256" key="5">
    <source>
        <dbReference type="ARBA" id="ARBA00022898"/>
    </source>
</evidence>
<dbReference type="Pfam" id="PF00155">
    <property type="entry name" value="Aminotran_1_2"/>
    <property type="match status" value="1"/>
</dbReference>
<dbReference type="GO" id="GO:0030170">
    <property type="term" value="F:pyridoxal phosphate binding"/>
    <property type="evidence" value="ECO:0007669"/>
    <property type="project" value="InterPro"/>
</dbReference>
<dbReference type="Gene3D" id="3.40.640.10">
    <property type="entry name" value="Type I PLP-dependent aspartate aminotransferase-like (Major domain)"/>
    <property type="match status" value="1"/>
</dbReference>
<dbReference type="OrthoDB" id="9802328at2"/>
<dbReference type="InterPro" id="IPR004839">
    <property type="entry name" value="Aminotransferase_I/II_large"/>
</dbReference>
<dbReference type="InterPro" id="IPR015422">
    <property type="entry name" value="PyrdxlP-dep_Trfase_small"/>
</dbReference>
<proteinExistence type="inferred from homology"/>
<keyword evidence="4 10" id="KW-0808">Transferase</keyword>
<evidence type="ECO:0000259" key="9">
    <source>
        <dbReference type="PROSITE" id="PS50949"/>
    </source>
</evidence>
<comment type="similarity">
    <text evidence="2">In the C-terminal section; belongs to the class-I pyridoxal-phosphate-dependent aminotransferase family.</text>
</comment>
<evidence type="ECO:0000256" key="2">
    <source>
        <dbReference type="ARBA" id="ARBA00005384"/>
    </source>
</evidence>
<keyword evidence="8" id="KW-0804">Transcription</keyword>
<dbReference type="Pfam" id="PF00392">
    <property type="entry name" value="GntR"/>
    <property type="match status" value="1"/>
</dbReference>